<dbReference type="EMBL" id="JACOPS010000002">
    <property type="protein sequence ID" value="MBC5728113.1"/>
    <property type="molecule type" value="Genomic_DNA"/>
</dbReference>
<evidence type="ECO:0000313" key="1">
    <source>
        <dbReference type="EMBL" id="MBC5728113.1"/>
    </source>
</evidence>
<protein>
    <recommendedName>
        <fullName evidence="3">YtxH domain-containing protein</fullName>
    </recommendedName>
</protein>
<keyword evidence="2" id="KW-1185">Reference proteome</keyword>
<evidence type="ECO:0000313" key="2">
    <source>
        <dbReference type="Proteomes" id="UP000636755"/>
    </source>
</evidence>
<sequence length="60" mass="6736">MFHSPITDIMKGVALGMMAGIAIGCCGRKMYDENPKLKRKASKAIHTMESMLDTAHYMFR</sequence>
<reference evidence="1 2" key="1">
    <citation type="submission" date="2020-08" db="EMBL/GenBank/DDBJ databases">
        <title>Genome public.</title>
        <authorList>
            <person name="Liu C."/>
            <person name="Sun Q."/>
        </authorList>
    </citation>
    <scope>NUCLEOTIDE SEQUENCE [LARGE SCALE GENOMIC DNA]</scope>
    <source>
        <strain evidence="1 2">NSJ-71</strain>
    </source>
</reference>
<gene>
    <name evidence="1" type="ORF">H8R91_06205</name>
</gene>
<comment type="caution">
    <text evidence="1">The sequence shown here is derived from an EMBL/GenBank/DDBJ whole genome shotgun (WGS) entry which is preliminary data.</text>
</comment>
<evidence type="ECO:0008006" key="3">
    <source>
        <dbReference type="Google" id="ProtNLM"/>
    </source>
</evidence>
<proteinExistence type="predicted"/>
<dbReference type="RefSeq" id="WP_186935282.1">
    <property type="nucleotide sequence ID" value="NZ_JACOPS010000002.1"/>
</dbReference>
<accession>A0ABR7HKQ4</accession>
<dbReference type="Proteomes" id="UP000636755">
    <property type="component" value="Unassembled WGS sequence"/>
</dbReference>
<name>A0ABR7HKQ4_9FIRM</name>
<organism evidence="1 2">
    <name type="scientific">Ruminococcus intestinalis</name>
    <dbReference type="NCBI Taxonomy" id="2763066"/>
    <lineage>
        <taxon>Bacteria</taxon>
        <taxon>Bacillati</taxon>
        <taxon>Bacillota</taxon>
        <taxon>Clostridia</taxon>
        <taxon>Eubacteriales</taxon>
        <taxon>Oscillospiraceae</taxon>
        <taxon>Ruminococcus</taxon>
    </lineage>
</organism>